<dbReference type="Pfam" id="PF00094">
    <property type="entry name" value="VWD"/>
    <property type="match status" value="1"/>
</dbReference>
<dbReference type="PANTHER" id="PTHR23345:SF15">
    <property type="entry name" value="VITELLOGENIN 1-RELATED"/>
    <property type="match status" value="1"/>
</dbReference>
<dbReference type="Proteomes" id="UP000274756">
    <property type="component" value="Unassembled WGS sequence"/>
</dbReference>
<dbReference type="InterPro" id="IPR001747">
    <property type="entry name" value="Vitellogenin_N"/>
</dbReference>
<name>A0A0N4UFE4_DRAME</name>
<dbReference type="InterPro" id="IPR015255">
    <property type="entry name" value="Vitellinogen_open_b-sht"/>
</dbReference>
<dbReference type="GO" id="GO:0005319">
    <property type="term" value="F:lipid transporter activity"/>
    <property type="evidence" value="ECO:0007669"/>
    <property type="project" value="InterPro"/>
</dbReference>
<dbReference type="SMART" id="SM01169">
    <property type="entry name" value="DUF1943"/>
    <property type="match status" value="1"/>
</dbReference>
<dbReference type="PROSITE" id="PS51211">
    <property type="entry name" value="VITELLOGENIN"/>
    <property type="match status" value="1"/>
</dbReference>
<dbReference type="Proteomes" id="UP000038040">
    <property type="component" value="Unplaced"/>
</dbReference>
<dbReference type="Pfam" id="PF01347">
    <property type="entry name" value="Vitellogenin_N"/>
    <property type="match status" value="1"/>
</dbReference>
<keyword evidence="4" id="KW-0325">Glycoprotein</keyword>
<evidence type="ECO:0000259" key="7">
    <source>
        <dbReference type="PROSITE" id="PS51233"/>
    </source>
</evidence>
<keyword evidence="1" id="KW-0732">Signal</keyword>
<dbReference type="SMART" id="SM00638">
    <property type="entry name" value="LPD_N"/>
    <property type="match status" value="1"/>
</dbReference>
<dbReference type="EMBL" id="UYYG01001182">
    <property type="protein sequence ID" value="VDN59474.1"/>
    <property type="molecule type" value="Genomic_DNA"/>
</dbReference>
<protein>
    <submittedName>
        <fullName evidence="11">Vitellogenin domain-containing protein</fullName>
    </submittedName>
</protein>
<proteinExistence type="predicted"/>
<dbReference type="InterPro" id="IPR015816">
    <property type="entry name" value="Vitellinogen_b-sht_N"/>
</dbReference>
<evidence type="ECO:0000313" key="10">
    <source>
        <dbReference type="Proteomes" id="UP000274756"/>
    </source>
</evidence>
<dbReference type="WBParaSite" id="DME_0000615101-mRNA-1">
    <property type="protein sequence ID" value="DME_0000615101-mRNA-1"/>
    <property type="gene ID" value="DME_0000615101"/>
</dbReference>
<gene>
    <name evidence="8" type="ORF">DME_LOCUS9447</name>
</gene>
<evidence type="ECO:0000313" key="11">
    <source>
        <dbReference type="WBParaSite" id="DME_0000615101-mRNA-1"/>
    </source>
</evidence>
<dbReference type="Gene3D" id="2.30.230.10">
    <property type="entry name" value="Lipovitellin, beta-sheet shell regions, chain A"/>
    <property type="match status" value="1"/>
</dbReference>
<dbReference type="Gene3D" id="1.25.10.20">
    <property type="entry name" value="Vitellinogen, superhelical"/>
    <property type="match status" value="1"/>
</dbReference>
<comment type="caution">
    <text evidence="5">Lacks conserved residue(s) required for the propagation of feature annotation.</text>
</comment>
<reference evidence="11" key="1">
    <citation type="submission" date="2016-04" db="UniProtKB">
        <authorList>
            <consortium name="WormBaseParasite"/>
        </authorList>
    </citation>
    <scope>IDENTIFICATION</scope>
</reference>
<evidence type="ECO:0000256" key="3">
    <source>
        <dbReference type="ARBA" id="ARBA00023157"/>
    </source>
</evidence>
<dbReference type="SMART" id="SM00216">
    <property type="entry name" value="VWD"/>
    <property type="match status" value="1"/>
</dbReference>
<dbReference type="InterPro" id="IPR015819">
    <property type="entry name" value="Lipid_transp_b-sht_shell"/>
</dbReference>
<evidence type="ECO:0000259" key="6">
    <source>
        <dbReference type="PROSITE" id="PS51211"/>
    </source>
</evidence>
<reference evidence="8 10" key="2">
    <citation type="submission" date="2018-11" db="EMBL/GenBank/DDBJ databases">
        <authorList>
            <consortium name="Pathogen Informatics"/>
        </authorList>
    </citation>
    <scope>NUCLEOTIDE SEQUENCE [LARGE SCALE GENOMIC DNA]</scope>
</reference>
<feature type="domain" description="VWFD" evidence="7">
    <location>
        <begin position="2440"/>
        <end position="2611"/>
    </location>
</feature>
<accession>A0A0N4UFE4</accession>
<organism evidence="9 11">
    <name type="scientific">Dracunculus medinensis</name>
    <name type="common">Guinea worm</name>
    <dbReference type="NCBI Taxonomy" id="318479"/>
    <lineage>
        <taxon>Eukaryota</taxon>
        <taxon>Metazoa</taxon>
        <taxon>Ecdysozoa</taxon>
        <taxon>Nematoda</taxon>
        <taxon>Chromadorea</taxon>
        <taxon>Rhabditida</taxon>
        <taxon>Spirurina</taxon>
        <taxon>Dracunculoidea</taxon>
        <taxon>Dracunculidae</taxon>
        <taxon>Dracunculus</taxon>
    </lineage>
</organism>
<dbReference type="InterPro" id="IPR001846">
    <property type="entry name" value="VWF_type-D"/>
</dbReference>
<dbReference type="OrthoDB" id="6484170at2759"/>
<evidence type="ECO:0000256" key="4">
    <source>
        <dbReference type="ARBA" id="ARBA00023180"/>
    </source>
</evidence>
<feature type="domain" description="Vitellogenin" evidence="6">
    <location>
        <begin position="34"/>
        <end position="521"/>
    </location>
</feature>
<dbReference type="SUPFAM" id="SSF48431">
    <property type="entry name" value="Lipovitellin-phosvitin complex, superhelical domain"/>
    <property type="match status" value="1"/>
</dbReference>
<dbReference type="STRING" id="318479.A0A0N4UFE4"/>
<dbReference type="Gene3D" id="2.20.80.10">
    <property type="entry name" value="Lipovitellin-phosvitin complex, chain A, domain 4"/>
    <property type="match status" value="1"/>
</dbReference>
<keyword evidence="2" id="KW-0758">Storage protein</keyword>
<evidence type="ECO:0000256" key="2">
    <source>
        <dbReference type="ARBA" id="ARBA00022761"/>
    </source>
</evidence>
<dbReference type="InterPro" id="IPR050733">
    <property type="entry name" value="Vitellogenin/Apolipophorin"/>
</dbReference>
<evidence type="ECO:0000256" key="5">
    <source>
        <dbReference type="PROSITE-ProRule" id="PRU00557"/>
    </source>
</evidence>
<sequence>MHYGNSLHLISANPDANNQNCASRCSGVLSHIGYTIGQTYMFDVSSESTVKFWDTGHRTQVRQNFGAEITAISKCEFALQIRGVRLAGMEVPSIWAQQLESKQLLFGFDNGEVTSICPSQDDPVWAVNFKRAVLSVFQTIDEIESETDISGKCLTKRSKKRSGNSVVIESIKNVTSCERANTIQKLRSVSYRRSGLEAVESMQSTQKCVRTISDSILQAAECSEIYEIKEPFDNSKSLISTNTMQRLRYTGKRGSAAFPTPQVQKNRRTLIYENTNDLQPIKGNFEMSRSLISSLCQPGITVPEAAQKFSDLVINLRSLTSREIATLGRTDCEAFVDATAACATPECVGFLTNLVRSNQVSSSIFSSLAFVPNPQIETINHIASIIQILPTKELLGVSSVVQSYCLHNANCMSEASVNRIIDTIMRKFDGRCGTVQHAEINELIIALKSIGNIGYEQISLSALSRCISTATNSIVKITAIDALRRKPCSDTRNSIIEQLYNDQKEDAEIRISAFRQLMECPEKFLQQICHKLENETSNQGEYWRPYGFIDYFQPKSINIMEIGAHAQGLEAVGDELFGTDGYVTNSNGYLFRKRKFPPKSSLVAQRQQIFIKNEDMNLVTGGLYMRMFGDDLHYCSFHDKNFLSNIKESMNLGNIFKNVANERSLKYSKNAILLDIARVTPSLTGLPLRFSLRAAASVKFDNKIKLNFADLLRVKANFDTMFDLRPSTSFFVEASLTLHAENTAASGMRISSAFHAATNVNGNMELQNGKLFKSKINLPDTKPFAVHISAGAAKIDNGRFTEIIGRAPEVNEKCTPLEFGKITGLKGCLKVENRKPGFASIISVEKVDPLLQNYEMIIGQSIERDETKFVISFDTPGSSINRKIEAKLAFVPRKSIQLGLTTPFKKFLVEGMLDYKADTTDADVKLSIDDQITHRMKGNLKEIKRADGAKYELQAGAVDKGPNAPKLAATIDYSIPKRFIDVDFNLNNVLTKPIILKSLISAMNNKYEAKLEYSEVFSSGKLATSIIRSGIFNFDFSLNGEYELDQSKKKYDIIINGEQKIQKGDRNFLLKQMASVSSRLFPKIDYQLSLGRKDNDIEKTILMTYGRDTFSSQLKCTKSPNELYTINHKLKCDRFDMDNNMNIVYQNRFPQQFRIAVNVDTKKLKNLAALAEYEMKVNPKLVITGHTSLTYPGKKISATHTMNEIESGQYKTTTVLEWSDRSTLTIDSTAIFRPKNNEYSINALVKAPWLRTPINIIKKVQGNFFPDSIARYLKFVNTDNRNDRAEIFWQVQHGRKIIYELSIRKQGHYGGQQRFNLEVKSDQLQPRIHYEMIGDFHPSNDELKINAVVKKDAQELIKSTLSFPTMKKQSPKYQAVMDWNYQNVKINSLRLDDFNMEFVINTDHPLPRKMAKGKAIINYKSNEVLLETWFELDGDRYLTKGNWRKDITPGTDDRHYIYLLQILSPKAGLTFDQQIRIQGPTNLNKIHTSLKMDMDKTSYTVKNRIDRSITTFDVESEFIGDRHNALHRLNYLSQDGERTLKNLFKHNNKEFSGQVKSIYKDRIIHYDVDITSSHPALKVLKSETSCNKEQEHWNCRAEFNLNDRYTGNAYESLARMKAHIGYKLSLNRLYDGGFELNYDFSQPNTYITKILINHIAKQFQFLMNVVGSSGTITVETPKGVTKYKGIKSMPGLNSGFKITAAEEGNPRGRVEVDFVPAEPQKMFRLQILGTEQPLEIVLKDELSDRNNVQTTTAQVIFDPMRKKEVYGVTNVLESSGKSFKGMKTTIQHPKRVMYTEILRPAYNKYLFHFHPNKNGRRKPTVAEFSYEKLPMSFLWQGSFSDEALSSPVHLKIDAKRYGNDINNYGFDIKGELDYSGEPDKLFKTSIHADRRVVNPGANQTVKFDFEMERTHIASNLHCRLFAKFDRREINGILVPVSSTLGVSSKNKQGIPVVYKLETDSDAKSYLEMRTQLGQSNMKARIDRSENDFQIAIYKDSNKASLLGDIRIMDNGFQVELRDEKSDEVKLHGSAQIINDYNGYLELWHNERGRKIVDTNFRVEIHENNMLTASISLRPDLDTDFMVNFFDNLKIVFQSLNSHVIDSHKLVINDISSRFSGLGQSWLHEQRLMASDFGIDASKLTNEIEEIFEIVHEAILVTSDQAKQIVEEQLEAFSKGEIMEQLRQLKQNFDLPKYIIEPLKPLSNFLDMLQDIVNKIRVQSSSAMLYIKENLKVDEFLVELSEYKKKITEADYVQAMLDKTKAIMKKYQTTGAEQAVIEFEKKLPKYRKGIAKIYEKVRDTILSKAMAIYFAKLTEVALRPFTQGSVDSDNLREKWFDIINYLRQQSSYSEDFWKKYIPVVRRTSPAEYTLEMLLPFPGLSLRDAIDILNPSYLSAKSAALVELFGSPKIRADEFGQSLLNSIYSFKMESIYPSKILPPYKSVGYIIDNDKFITFDGRIFAFNAPCEYVLAVDLVDHQAEFVASFDAQGLNVLKMEFRELPIFIYRDGKIEADRRPISLPWQRVDKMDGESLVSIKKEGDWILLKTYDGHHVHYNEKYKVWEIGLSGRMHAKIGGLLGLNDNEPVNDLDFTDGRSNNLASALAQHWLTAGSCNRNQANLGSGDIEECEKLFIHSTSPFVECFSKVYSSPFGRLCPTSMHNDHCVASAAYAQTCRNAGVKLSLPSECVTCEPGFKKDEEKKIMGPDVGHDIVFVVEERTCMDRYKDKIERVVHVVAQKWRNAQFGWVGFGGEGSFHSPSIHYIGGSALMGVSELIQQLRRKYEPESGIEQPQTFAMDAVHYAVQNFPFRSRSAKSIILVICKTCDSRTISKSDLLDALLKQACHEFYSIFFFFSFSKSFDANDLFDERGGNIGNQPKLISTIDDCSMVAQEAHGTSFNLKRGSSISPLYYSPRQGDCVLCQCVEDSFTVRTVCHPCQPIEAVQVMP</sequence>
<dbReference type="PROSITE" id="PS51233">
    <property type="entry name" value="VWFD"/>
    <property type="match status" value="1"/>
</dbReference>
<keyword evidence="10" id="KW-1185">Reference proteome</keyword>
<keyword evidence="3" id="KW-1015">Disulfide bond</keyword>
<evidence type="ECO:0000313" key="9">
    <source>
        <dbReference type="Proteomes" id="UP000038040"/>
    </source>
</evidence>
<dbReference type="GO" id="GO:0045735">
    <property type="term" value="F:nutrient reservoir activity"/>
    <property type="evidence" value="ECO:0007669"/>
    <property type="project" value="UniProtKB-KW"/>
</dbReference>
<evidence type="ECO:0000256" key="1">
    <source>
        <dbReference type="ARBA" id="ARBA00022729"/>
    </source>
</evidence>
<dbReference type="PANTHER" id="PTHR23345">
    <property type="entry name" value="VITELLOGENIN-RELATED"/>
    <property type="match status" value="1"/>
</dbReference>
<evidence type="ECO:0000313" key="8">
    <source>
        <dbReference type="EMBL" id="VDN59474.1"/>
    </source>
</evidence>
<dbReference type="SUPFAM" id="SSF56968">
    <property type="entry name" value="Lipovitellin-phosvitin complex, beta-sheet shell regions"/>
    <property type="match status" value="2"/>
</dbReference>
<dbReference type="InterPro" id="IPR011030">
    <property type="entry name" value="Lipovitellin_superhlx_dom"/>
</dbReference>
<dbReference type="Pfam" id="PF09172">
    <property type="entry name" value="Vit_open_b-sht"/>
    <property type="match status" value="1"/>
</dbReference>